<proteinExistence type="predicted"/>
<evidence type="ECO:0000313" key="2">
    <source>
        <dbReference type="Proteomes" id="UP000070376"/>
    </source>
</evidence>
<accession>A0A150K1W7</accession>
<name>A0A150K1W7_HEYCO</name>
<dbReference type="PATRIC" id="fig|1398.21.peg.2592"/>
<dbReference type="Proteomes" id="UP000070376">
    <property type="component" value="Unassembled WGS sequence"/>
</dbReference>
<comment type="caution">
    <text evidence="1">The sequence shown here is derived from an EMBL/GenBank/DDBJ whole genome shotgun (WGS) entry which is preliminary data.</text>
</comment>
<dbReference type="EMBL" id="LRPN01000179">
    <property type="protein sequence ID" value="KWZ77055.1"/>
    <property type="molecule type" value="Genomic_DNA"/>
</dbReference>
<organism evidence="1 2">
    <name type="scientific">Heyndrickxia coagulans</name>
    <name type="common">Weizmannia coagulans</name>
    <dbReference type="NCBI Taxonomy" id="1398"/>
    <lineage>
        <taxon>Bacteria</taxon>
        <taxon>Bacillati</taxon>
        <taxon>Bacillota</taxon>
        <taxon>Bacilli</taxon>
        <taxon>Bacillales</taxon>
        <taxon>Bacillaceae</taxon>
        <taxon>Heyndrickxia</taxon>
    </lineage>
</organism>
<protein>
    <submittedName>
        <fullName evidence="1">Uncharacterized protein</fullName>
    </submittedName>
</protein>
<dbReference type="AlphaFoldDB" id="A0A150K1W7"/>
<gene>
    <name evidence="1" type="ORF">HMPREF3213_03469</name>
</gene>
<reference evidence="2" key="1">
    <citation type="submission" date="2016-01" db="EMBL/GenBank/DDBJ databases">
        <authorList>
            <person name="Mitreva M."/>
            <person name="Pepin K.H."/>
            <person name="Mihindukulasuriya K.A."/>
            <person name="Fulton R."/>
            <person name="Fronick C."/>
            <person name="O'Laughlin M."/>
            <person name="Miner T."/>
            <person name="Herter B."/>
            <person name="Rosa B.A."/>
            <person name="Cordes M."/>
            <person name="Tomlinson C."/>
            <person name="Wollam A."/>
            <person name="Palsikar V.B."/>
            <person name="Mardis E.R."/>
            <person name="Wilson R.K."/>
        </authorList>
    </citation>
    <scope>NUCLEOTIDE SEQUENCE [LARGE SCALE GENOMIC DNA]</scope>
    <source>
        <strain evidence="2">GED7749B</strain>
    </source>
</reference>
<sequence>MFKYRFISICDFFNVYVYFVHLISFLVFLYFYHYFDLGM</sequence>
<evidence type="ECO:0000313" key="1">
    <source>
        <dbReference type="EMBL" id="KWZ77055.1"/>
    </source>
</evidence>